<dbReference type="SUPFAM" id="SSF53448">
    <property type="entry name" value="Nucleotide-diphospho-sugar transferases"/>
    <property type="match status" value="1"/>
</dbReference>
<name>A0A7V1LKK3_CALAY</name>
<dbReference type="PROSITE" id="PS00809">
    <property type="entry name" value="ADP_GLC_PYROPHOSPH_2"/>
    <property type="match status" value="1"/>
</dbReference>
<dbReference type="SUPFAM" id="SSF51161">
    <property type="entry name" value="Trimeric LpxA-like enzymes"/>
    <property type="match status" value="1"/>
</dbReference>
<proteinExistence type="inferred from homology"/>
<gene>
    <name evidence="10" type="ORF">ENJ10_03475</name>
</gene>
<keyword evidence="4 10" id="KW-0548">Nucleotidyltransferase</keyword>
<dbReference type="NCBIfam" id="NF002772">
    <property type="entry name" value="PRK02862.1"/>
    <property type="match status" value="1"/>
</dbReference>
<dbReference type="GO" id="GO:0008878">
    <property type="term" value="F:glucose-1-phosphate adenylyltransferase activity"/>
    <property type="evidence" value="ECO:0007669"/>
    <property type="project" value="UniProtKB-UniRule"/>
</dbReference>
<dbReference type="PANTHER" id="PTHR43523">
    <property type="entry name" value="GLUCOSE-1-PHOSPHATE ADENYLYLTRANSFERASE-RELATED"/>
    <property type="match status" value="1"/>
</dbReference>
<dbReference type="Pfam" id="PF25247">
    <property type="entry name" value="LbH_GLGC"/>
    <property type="match status" value="1"/>
</dbReference>
<dbReference type="InterPro" id="IPR011831">
    <property type="entry name" value="ADP-Glc_PPase"/>
</dbReference>
<evidence type="ECO:0000256" key="8">
    <source>
        <dbReference type="NCBIfam" id="TIGR02091"/>
    </source>
</evidence>
<dbReference type="GO" id="GO:0005524">
    <property type="term" value="F:ATP binding"/>
    <property type="evidence" value="ECO:0007669"/>
    <property type="project" value="UniProtKB-KW"/>
</dbReference>
<dbReference type="CDD" id="cd04651">
    <property type="entry name" value="LbH_G1P_AT_C"/>
    <property type="match status" value="1"/>
</dbReference>
<dbReference type="NCBIfam" id="TIGR02091">
    <property type="entry name" value="glgC"/>
    <property type="match status" value="1"/>
</dbReference>
<evidence type="ECO:0000256" key="3">
    <source>
        <dbReference type="ARBA" id="ARBA00022679"/>
    </source>
</evidence>
<evidence type="ECO:0000256" key="5">
    <source>
        <dbReference type="ARBA" id="ARBA00022741"/>
    </source>
</evidence>
<keyword evidence="7" id="KW-0119">Carbohydrate metabolism</keyword>
<dbReference type="InterPro" id="IPR029044">
    <property type="entry name" value="Nucleotide-diphossugar_trans"/>
</dbReference>
<sequence>MNQMTAVILGGGRGSRLDPLTQVRSKPAVPIGGKFRLIDIPMSNCLHAGVRDIFILTQFNTESLHRHIYDSYRFDNFSRGSIRILAAQQTTDNNDWYQGTADAVRKNITFFKNAHEHIIILSGDHLYRMDYRSFLRYHVEKDADISIAVKPVFEKETGEFGILKTDGEGRITEFVEKPREKEILDHFRIERPLFDEFNIDPGDRRHVASMGIYIFKKNVLFKLLENNKKEDFGKEIIPDSLKTQNVFAYFFDGYWEDIGTIRAFFDAHMDFTTPIPKFNFYDEKYPFFTHPRYLPASKINQCQINHSVISEGSILLGSIIEHAIIGIRSFIDEGTLVQRSIVMGNARYEHIVERDKNYSTNTPNLGIGKNCIIRNAIVDMDCRIGNNVQLINKDNQQEVREKLYTIRDGIIIIAKGTVIPDNTII</sequence>
<keyword evidence="2" id="KW-0321">Glycogen metabolism</keyword>
<dbReference type="AlphaFoldDB" id="A0A7V1LKK3"/>
<dbReference type="EC" id="2.7.7.27" evidence="8"/>
<dbReference type="Gene3D" id="3.90.550.10">
    <property type="entry name" value="Spore Coat Polysaccharide Biosynthesis Protein SpsA, Chain A"/>
    <property type="match status" value="1"/>
</dbReference>
<organism evidence="10">
    <name type="scientific">Caldithrix abyssi</name>
    <dbReference type="NCBI Taxonomy" id="187145"/>
    <lineage>
        <taxon>Bacteria</taxon>
        <taxon>Pseudomonadati</taxon>
        <taxon>Calditrichota</taxon>
        <taxon>Calditrichia</taxon>
        <taxon>Calditrichales</taxon>
        <taxon>Calditrichaceae</taxon>
        <taxon>Caldithrix</taxon>
    </lineage>
</organism>
<reference evidence="10" key="1">
    <citation type="journal article" date="2020" name="mSystems">
        <title>Genome- and Community-Level Interaction Insights into Carbon Utilization and Element Cycling Functions of Hydrothermarchaeota in Hydrothermal Sediment.</title>
        <authorList>
            <person name="Zhou Z."/>
            <person name="Liu Y."/>
            <person name="Xu W."/>
            <person name="Pan J."/>
            <person name="Luo Z.H."/>
            <person name="Li M."/>
        </authorList>
    </citation>
    <scope>NUCLEOTIDE SEQUENCE [LARGE SCALE GENOMIC DNA]</scope>
    <source>
        <strain evidence="10">HyVt-456</strain>
    </source>
</reference>
<dbReference type="PROSITE" id="PS00810">
    <property type="entry name" value="ADP_GLC_PYROPHOSPH_3"/>
    <property type="match status" value="1"/>
</dbReference>
<protein>
    <recommendedName>
        <fullName evidence="8">Glucose-1-phosphate adenylyltransferase</fullName>
        <ecNumber evidence="8">2.7.7.27</ecNumber>
    </recommendedName>
</protein>
<dbReference type="GO" id="GO:0005978">
    <property type="term" value="P:glycogen biosynthetic process"/>
    <property type="evidence" value="ECO:0007669"/>
    <property type="project" value="UniProtKB-UniRule"/>
</dbReference>
<dbReference type="InterPro" id="IPR005835">
    <property type="entry name" value="NTP_transferase_dom"/>
</dbReference>
<dbReference type="Gene3D" id="2.160.10.10">
    <property type="entry name" value="Hexapeptide repeat proteins"/>
    <property type="match status" value="1"/>
</dbReference>
<feature type="domain" description="Nucleotidyl transferase" evidence="9">
    <location>
        <begin position="6"/>
        <end position="272"/>
    </location>
</feature>
<keyword evidence="3 10" id="KW-0808">Transferase</keyword>
<dbReference type="CDD" id="cd02508">
    <property type="entry name" value="ADP_Glucose_PP"/>
    <property type="match status" value="1"/>
</dbReference>
<dbReference type="EMBL" id="DRLD01000094">
    <property type="protein sequence ID" value="HED09726.1"/>
    <property type="molecule type" value="Genomic_DNA"/>
</dbReference>
<evidence type="ECO:0000256" key="7">
    <source>
        <dbReference type="ARBA" id="ARBA00023277"/>
    </source>
</evidence>
<comment type="similarity">
    <text evidence="1">Belongs to the bacterial/plant glucose-1-phosphate adenylyltransferase family.</text>
</comment>
<accession>A0A7V1LKK3</accession>
<dbReference type="PROSITE" id="PS00808">
    <property type="entry name" value="ADP_GLC_PYROPHOSPH_1"/>
    <property type="match status" value="1"/>
</dbReference>
<comment type="caution">
    <text evidence="10">The sequence shown here is derived from an EMBL/GenBank/DDBJ whole genome shotgun (WGS) entry which is preliminary data.</text>
</comment>
<evidence type="ECO:0000256" key="2">
    <source>
        <dbReference type="ARBA" id="ARBA00022600"/>
    </source>
</evidence>
<evidence type="ECO:0000256" key="1">
    <source>
        <dbReference type="ARBA" id="ARBA00010443"/>
    </source>
</evidence>
<evidence type="ECO:0000313" key="10">
    <source>
        <dbReference type="EMBL" id="HED09726.1"/>
    </source>
</evidence>
<dbReference type="Pfam" id="PF00483">
    <property type="entry name" value="NTP_transferase"/>
    <property type="match status" value="1"/>
</dbReference>
<keyword evidence="5" id="KW-0547">Nucleotide-binding</keyword>
<keyword evidence="6" id="KW-0067">ATP-binding</keyword>
<evidence type="ECO:0000259" key="9">
    <source>
        <dbReference type="Pfam" id="PF00483"/>
    </source>
</evidence>
<evidence type="ECO:0000256" key="4">
    <source>
        <dbReference type="ARBA" id="ARBA00022695"/>
    </source>
</evidence>
<dbReference type="InterPro" id="IPR011004">
    <property type="entry name" value="Trimer_LpxA-like_sf"/>
</dbReference>
<dbReference type="Proteomes" id="UP000886005">
    <property type="component" value="Unassembled WGS sequence"/>
</dbReference>
<evidence type="ECO:0000256" key="6">
    <source>
        <dbReference type="ARBA" id="ARBA00022840"/>
    </source>
</evidence>
<dbReference type="PANTHER" id="PTHR43523:SF12">
    <property type="entry name" value="GLUCOSE-1-PHOSPHATE ADENYLYLTRANSFERASE LARGE SUBUNIT 1, CHLOROPLASTIC-RELATED"/>
    <property type="match status" value="1"/>
</dbReference>
<dbReference type="InterPro" id="IPR005836">
    <property type="entry name" value="ADP_Glu_pyroP_CS"/>
</dbReference>